<evidence type="ECO:0000256" key="1">
    <source>
        <dbReference type="SAM" id="SignalP"/>
    </source>
</evidence>
<dbReference type="EMBL" id="WWCR01000039">
    <property type="protein sequence ID" value="MYM75462.1"/>
    <property type="molecule type" value="Genomic_DNA"/>
</dbReference>
<dbReference type="Proteomes" id="UP000469734">
    <property type="component" value="Unassembled WGS sequence"/>
</dbReference>
<feature type="signal peptide" evidence="1">
    <location>
        <begin position="1"/>
        <end position="39"/>
    </location>
</feature>
<sequence>MRQTPSATKMVTTMSIAHQRTGRMVLVLVLLLTAGGASAQTNVLIEACNGMKNAAKRADCLKAAKAQASPVVMPPTSKQPTSAVPTAPPAFSLDVAATVCESFMTKLAARHAEAAVDEAESDEQTMQVTWPGVDGKPPTYCGVDRQSRKIVSLGKGDKAMRGVQLDKFMTDRAKFAQLNKEMAEGNYKNFVAQAKQAVTRDFKDPSSVQYRGLFVSGTTLPVLCGEINGKNSYGAYIGFRRFYATSDGLLTMVENPKENYVFERMYPDMCGKKTVDIAE</sequence>
<name>A0A7X4H4Z4_9BURK</name>
<feature type="chain" id="PRO_5030742877" description="DUF1311 domain-containing protein" evidence="1">
    <location>
        <begin position="40"/>
        <end position="279"/>
    </location>
</feature>
<evidence type="ECO:0000313" key="2">
    <source>
        <dbReference type="EMBL" id="MYM75462.1"/>
    </source>
</evidence>
<keyword evidence="1" id="KW-0732">Signal</keyword>
<organism evidence="2 3">
    <name type="scientific">Duganella margarita</name>
    <dbReference type="NCBI Taxonomy" id="2692170"/>
    <lineage>
        <taxon>Bacteria</taxon>
        <taxon>Pseudomonadati</taxon>
        <taxon>Pseudomonadota</taxon>
        <taxon>Betaproteobacteria</taxon>
        <taxon>Burkholderiales</taxon>
        <taxon>Oxalobacteraceae</taxon>
        <taxon>Telluria group</taxon>
        <taxon>Duganella</taxon>
    </lineage>
</organism>
<accession>A0A7X4H4Z4</accession>
<evidence type="ECO:0000313" key="3">
    <source>
        <dbReference type="Proteomes" id="UP000469734"/>
    </source>
</evidence>
<gene>
    <name evidence="2" type="ORF">GTP56_25155</name>
</gene>
<comment type="caution">
    <text evidence="2">The sequence shown here is derived from an EMBL/GenBank/DDBJ whole genome shotgun (WGS) entry which is preliminary data.</text>
</comment>
<proteinExistence type="predicted"/>
<reference evidence="2 3" key="1">
    <citation type="submission" date="2019-12" db="EMBL/GenBank/DDBJ databases">
        <title>Novel species isolated from a subtropical stream in China.</title>
        <authorList>
            <person name="Lu H."/>
        </authorList>
    </citation>
    <scope>NUCLEOTIDE SEQUENCE [LARGE SCALE GENOMIC DNA]</scope>
    <source>
        <strain evidence="2 3">FT134W</strain>
    </source>
</reference>
<protein>
    <recommendedName>
        <fullName evidence="4">DUF1311 domain-containing protein</fullName>
    </recommendedName>
</protein>
<evidence type="ECO:0008006" key="4">
    <source>
        <dbReference type="Google" id="ProtNLM"/>
    </source>
</evidence>
<dbReference type="RefSeq" id="WP_161052147.1">
    <property type="nucleotide sequence ID" value="NZ_WWCR01000039.1"/>
</dbReference>
<dbReference type="AlphaFoldDB" id="A0A7X4H4Z4"/>